<evidence type="ECO:0000259" key="2">
    <source>
        <dbReference type="Pfam" id="PF02470"/>
    </source>
</evidence>
<evidence type="ECO:0008006" key="6">
    <source>
        <dbReference type="Google" id="ProtNLM"/>
    </source>
</evidence>
<dbReference type="Proteomes" id="UP000431401">
    <property type="component" value="Unassembled WGS sequence"/>
</dbReference>
<feature type="transmembrane region" description="Helical" evidence="1">
    <location>
        <begin position="17"/>
        <end position="37"/>
    </location>
</feature>
<evidence type="ECO:0000313" key="5">
    <source>
        <dbReference type="Proteomes" id="UP000431401"/>
    </source>
</evidence>
<dbReference type="EMBL" id="WEGI01000014">
    <property type="protein sequence ID" value="MQY30547.1"/>
    <property type="molecule type" value="Genomic_DNA"/>
</dbReference>
<proteinExistence type="predicted"/>
<evidence type="ECO:0000259" key="3">
    <source>
        <dbReference type="Pfam" id="PF11887"/>
    </source>
</evidence>
<feature type="domain" description="Mammalian cell entry C-terminal" evidence="3">
    <location>
        <begin position="131"/>
        <end position="354"/>
    </location>
</feature>
<dbReference type="GO" id="GO:0005576">
    <property type="term" value="C:extracellular region"/>
    <property type="evidence" value="ECO:0007669"/>
    <property type="project" value="TreeGrafter"/>
</dbReference>
<gene>
    <name evidence="4" type="ORF">NRB56_61490</name>
</gene>
<dbReference type="Pfam" id="PF02470">
    <property type="entry name" value="MlaD"/>
    <property type="match status" value="1"/>
</dbReference>
<protein>
    <recommendedName>
        <fullName evidence="6">Mammalian cell entry protein</fullName>
    </recommendedName>
</protein>
<evidence type="ECO:0000256" key="1">
    <source>
        <dbReference type="SAM" id="Phobius"/>
    </source>
</evidence>
<evidence type="ECO:0000313" key="4">
    <source>
        <dbReference type="EMBL" id="MQY30547.1"/>
    </source>
</evidence>
<organism evidence="4 5">
    <name type="scientific">Nocardia aurantia</name>
    <dbReference type="NCBI Taxonomy" id="2585199"/>
    <lineage>
        <taxon>Bacteria</taxon>
        <taxon>Bacillati</taxon>
        <taxon>Actinomycetota</taxon>
        <taxon>Actinomycetes</taxon>
        <taxon>Mycobacteriales</taxon>
        <taxon>Nocardiaceae</taxon>
        <taxon>Nocardia</taxon>
    </lineage>
</organism>
<dbReference type="AlphaFoldDB" id="A0A7K0DYE8"/>
<keyword evidence="1" id="KW-1133">Transmembrane helix</keyword>
<sequence length="433" mass="44293">MPIAFESDGRPVSDRVLFLRGIVFLIVAAAVAALMIARSEGVFERPVRVTAELVDVGDGLPAKSDVKYRGVLVGLVRSVTASTGGGPNQVHIDLFPHSAVGIPGTVTARVVPSNVFAVPSVQLVDNGRGPALAAGARIPQDHGLETVRLQTSLTALSRIVAAAGRSPADPTLGILATVEQATSGHGADALRAGAQLDRIARGLDTAMAPDGNPSMLVALAAALSGLQSAAPDLLDAVHHAVVPMQALAADRIQLADLLSGGLVTTTTIGNALQHNTDTITGVTGRMSPVLDVMARGGANFTQMAVSETRLSTVFRNEFWHSDTQGATAKVIVELTPHKQYTRADCPRYGDLAGPSCETAPAGGPSIIGAGGNPNDDDRMLGGAVGPVGSRAEQQRIADAFGGPPNSAADLLIGPLVRGNDIRILPAPPDGGAK</sequence>
<feature type="domain" description="Mce/MlaD" evidence="2">
    <location>
        <begin position="46"/>
        <end position="124"/>
    </location>
</feature>
<keyword evidence="1" id="KW-0472">Membrane</keyword>
<name>A0A7K0DYE8_9NOCA</name>
<dbReference type="InterPro" id="IPR052336">
    <property type="entry name" value="MlaD_Phospholipid_Transporter"/>
</dbReference>
<dbReference type="PANTHER" id="PTHR33371">
    <property type="entry name" value="INTERMEMBRANE PHOSPHOLIPID TRANSPORT SYSTEM BINDING PROTEIN MLAD-RELATED"/>
    <property type="match status" value="1"/>
</dbReference>
<dbReference type="GO" id="GO:0051701">
    <property type="term" value="P:biological process involved in interaction with host"/>
    <property type="evidence" value="ECO:0007669"/>
    <property type="project" value="TreeGrafter"/>
</dbReference>
<dbReference type="PANTHER" id="PTHR33371:SF19">
    <property type="entry name" value="MCE-FAMILY PROTEIN MCE4A"/>
    <property type="match status" value="1"/>
</dbReference>
<dbReference type="Pfam" id="PF11887">
    <property type="entry name" value="Mce4_CUP1"/>
    <property type="match status" value="1"/>
</dbReference>
<accession>A0A7K0DYE8</accession>
<reference evidence="4 5" key="1">
    <citation type="submission" date="2019-10" db="EMBL/GenBank/DDBJ databases">
        <title>Nocardia macrotermitis sp. nov. and Nocardia aurantia sp. nov., isolated from the gut of fungus growing-termite Macrotermes natalensis.</title>
        <authorList>
            <person name="Benndorf R."/>
            <person name="Schwitalla J."/>
            <person name="Martin K."/>
            <person name="De Beer W."/>
            <person name="Kaster A.-K."/>
            <person name="Vollmers J."/>
            <person name="Poulsen M."/>
            <person name="Beemelmanns C."/>
        </authorList>
    </citation>
    <scope>NUCLEOTIDE SEQUENCE [LARGE SCALE GENOMIC DNA]</scope>
    <source>
        <strain evidence="4 5">RB56</strain>
    </source>
</reference>
<dbReference type="InterPro" id="IPR024516">
    <property type="entry name" value="Mce_C"/>
</dbReference>
<keyword evidence="5" id="KW-1185">Reference proteome</keyword>
<dbReference type="OrthoDB" id="4571090at2"/>
<keyword evidence="1" id="KW-0812">Transmembrane</keyword>
<comment type="caution">
    <text evidence="4">The sequence shown here is derived from an EMBL/GenBank/DDBJ whole genome shotgun (WGS) entry which is preliminary data.</text>
</comment>
<dbReference type="RefSeq" id="WP_153347806.1">
    <property type="nucleotide sequence ID" value="NZ_WEGI01000014.1"/>
</dbReference>
<dbReference type="InterPro" id="IPR003399">
    <property type="entry name" value="Mce/MlaD"/>
</dbReference>